<evidence type="ECO:0000313" key="4">
    <source>
        <dbReference type="Proteomes" id="UP000198386"/>
    </source>
</evidence>
<dbReference type="AlphaFoldDB" id="A0A239GJN1"/>
<dbReference type="InterPro" id="IPR027417">
    <property type="entry name" value="P-loop_NTPase"/>
</dbReference>
<evidence type="ECO:0000313" key="3">
    <source>
        <dbReference type="EMBL" id="SNS68703.1"/>
    </source>
</evidence>
<gene>
    <name evidence="3" type="ORF">SAMN04488107_3417</name>
</gene>
<dbReference type="GO" id="GO:0016301">
    <property type="term" value="F:kinase activity"/>
    <property type="evidence" value="ECO:0007669"/>
    <property type="project" value="UniProtKB-KW"/>
</dbReference>
<feature type="compositionally biased region" description="Low complexity" evidence="1">
    <location>
        <begin position="90"/>
        <end position="99"/>
    </location>
</feature>
<dbReference type="RefSeq" id="WP_141233836.1">
    <property type="nucleotide sequence ID" value="NZ_FZOH01000007.1"/>
</dbReference>
<reference evidence="4" key="1">
    <citation type="submission" date="2017-06" db="EMBL/GenBank/DDBJ databases">
        <authorList>
            <person name="Varghese N."/>
            <person name="Submissions S."/>
        </authorList>
    </citation>
    <scope>NUCLEOTIDE SEQUENCE [LARGE SCALE GENOMIC DNA]</scope>
    <source>
        <strain evidence="4">DSM 45423</strain>
    </source>
</reference>
<keyword evidence="3" id="KW-0808">Transferase</keyword>
<dbReference type="Pfam" id="PF03976">
    <property type="entry name" value="PPK2"/>
    <property type="match status" value="1"/>
</dbReference>
<keyword evidence="3" id="KW-0418">Kinase</keyword>
<proteinExistence type="predicted"/>
<keyword evidence="4" id="KW-1185">Reference proteome</keyword>
<dbReference type="PANTHER" id="PTHR34383:SF1">
    <property type="entry name" value="ADP-POLYPHOSPHATE PHOSPHOTRANSFERASE"/>
    <property type="match status" value="1"/>
</dbReference>
<sequence length="371" mass="40049">MAAQRTPVASLAEAQPVELHLDGAWRAAALLGWRHDADGRCRVRVRVARAGVPRVVWAPLELLRLPGPAPAARPDVVVPVPRGSLPPPHRAAAPASRPRGTGSADAGRWTLGRAVPEGTRTPQRPGTWREDHPYPELLRRRDYEPQLCRLQLELLKLQRQVEEHRRRVAIVVEGRDAAGTSGFVRCATEHLDPRTVRVVAAPERPQGPARLSLAHLPAAGEIVLFDRSWFGRPAVEAGTGDALPAAAASEQLLVAGGLHLVKLWFAVSRGEQRTRLALRRDPPALTAGDLAVLDRWDDHTGAEQAVLGTTSTPSAPWTVVRANDRRRARLEGLRHLLSVLDHPGRHDDGVGPPDPLVVVPAAVPDAALAGA</sequence>
<name>A0A239GJN1_9ACTN</name>
<dbReference type="OrthoDB" id="5178251at2"/>
<accession>A0A239GJN1</accession>
<dbReference type="PANTHER" id="PTHR34383">
    <property type="entry name" value="POLYPHOSPHATE:AMP PHOSPHOTRANSFERASE-RELATED"/>
    <property type="match status" value="1"/>
</dbReference>
<protein>
    <submittedName>
        <fullName evidence="3">Polyphosphate kinase 2, PPK2 family</fullName>
    </submittedName>
</protein>
<feature type="domain" description="Polyphosphate kinase-2-related" evidence="2">
    <location>
        <begin position="139"/>
        <end position="342"/>
    </location>
</feature>
<dbReference type="Gene3D" id="3.40.50.300">
    <property type="entry name" value="P-loop containing nucleotide triphosphate hydrolases"/>
    <property type="match status" value="1"/>
</dbReference>
<dbReference type="SUPFAM" id="SSF52540">
    <property type="entry name" value="P-loop containing nucleoside triphosphate hydrolases"/>
    <property type="match status" value="1"/>
</dbReference>
<evidence type="ECO:0000256" key="1">
    <source>
        <dbReference type="SAM" id="MobiDB-lite"/>
    </source>
</evidence>
<dbReference type="InterPro" id="IPR022488">
    <property type="entry name" value="PPK2-related"/>
</dbReference>
<dbReference type="EMBL" id="FZOH01000007">
    <property type="protein sequence ID" value="SNS68703.1"/>
    <property type="molecule type" value="Genomic_DNA"/>
</dbReference>
<organism evidence="3 4">
    <name type="scientific">Geodermatophilus saharensis</name>
    <dbReference type="NCBI Taxonomy" id="1137994"/>
    <lineage>
        <taxon>Bacteria</taxon>
        <taxon>Bacillati</taxon>
        <taxon>Actinomycetota</taxon>
        <taxon>Actinomycetes</taxon>
        <taxon>Geodermatophilales</taxon>
        <taxon>Geodermatophilaceae</taxon>
        <taxon>Geodermatophilus</taxon>
    </lineage>
</organism>
<dbReference type="Proteomes" id="UP000198386">
    <property type="component" value="Unassembled WGS sequence"/>
</dbReference>
<evidence type="ECO:0000259" key="2">
    <source>
        <dbReference type="Pfam" id="PF03976"/>
    </source>
</evidence>
<feature type="region of interest" description="Disordered" evidence="1">
    <location>
        <begin position="80"/>
        <end position="108"/>
    </location>
</feature>